<dbReference type="RefSeq" id="WP_106561789.1">
    <property type="nucleotide sequence ID" value="NZ_PYAU01000001.1"/>
</dbReference>
<evidence type="ECO:0000313" key="3">
    <source>
        <dbReference type="EMBL" id="PSL36523.1"/>
    </source>
</evidence>
<feature type="compositionally biased region" description="Low complexity" evidence="1">
    <location>
        <begin position="272"/>
        <end position="285"/>
    </location>
</feature>
<dbReference type="Proteomes" id="UP000241203">
    <property type="component" value="Unassembled WGS sequence"/>
</dbReference>
<evidence type="ECO:0000313" key="6">
    <source>
        <dbReference type="Proteomes" id="UP000268291"/>
    </source>
</evidence>
<gene>
    <name evidence="3" type="ORF">CLV49_0115</name>
    <name evidence="4" type="ORF">ELQ93_00490</name>
</gene>
<accession>A0A2P8GRB6</accession>
<reference evidence="4 6" key="2">
    <citation type="submission" date="2018-12" db="EMBL/GenBank/DDBJ databases">
        <authorList>
            <person name="hu s."/>
            <person name="Xu Y."/>
            <person name="Xu B."/>
            <person name="Li F."/>
        </authorList>
    </citation>
    <scope>NUCLEOTIDE SEQUENCE [LARGE SCALE GENOMIC DNA]</scope>
    <source>
        <strain evidence="4 6">KSW2-17</strain>
    </source>
</reference>
<keyword evidence="2" id="KW-1133">Transmembrane helix</keyword>
<sequence length="285" mass="31064">MSSGQPIRSDGARRAIGRFSAGAWTVGAIVMALIAFSTFARLEWDPQTGALRDTEGGYGYSDYPWEDANLPEVQPVDGNVYAGDGNAVIRIDDVTTDPLQVTQLSDANVRLSMTESGDIDPDLAVDDREWPLRVGYPQPDLPSVVFPYEGTLELWVQVEGPWQLRIEPLTAEEITDVVSGKGNKLLVYRGSAASALFEFVGEGIFFVTAYTRETGEESLFIESDPLRERQSWTPSDVVVLSIESSADRGAWVVDIDPTVDDTPSTTPPSEPSPTSTDTPTEQETP</sequence>
<organism evidence="3 5">
    <name type="scientific">Labedella gwakjiensis</name>
    <dbReference type="NCBI Taxonomy" id="390269"/>
    <lineage>
        <taxon>Bacteria</taxon>
        <taxon>Bacillati</taxon>
        <taxon>Actinomycetota</taxon>
        <taxon>Actinomycetes</taxon>
        <taxon>Micrococcales</taxon>
        <taxon>Microbacteriaceae</taxon>
        <taxon>Labedella</taxon>
    </lineage>
</organism>
<evidence type="ECO:0000256" key="1">
    <source>
        <dbReference type="SAM" id="MobiDB-lite"/>
    </source>
</evidence>
<keyword evidence="2" id="KW-0472">Membrane</keyword>
<protein>
    <submittedName>
        <fullName evidence="3">Uncharacterized protein</fullName>
    </submittedName>
</protein>
<dbReference type="AlphaFoldDB" id="A0A2P8GRB6"/>
<feature type="region of interest" description="Disordered" evidence="1">
    <location>
        <begin position="254"/>
        <end position="285"/>
    </location>
</feature>
<name>A0A2P8GRB6_9MICO</name>
<feature type="transmembrane region" description="Helical" evidence="2">
    <location>
        <begin position="21"/>
        <end position="42"/>
    </location>
</feature>
<dbReference type="EMBL" id="PYAU01000001">
    <property type="protein sequence ID" value="PSL36523.1"/>
    <property type="molecule type" value="Genomic_DNA"/>
</dbReference>
<evidence type="ECO:0000256" key="2">
    <source>
        <dbReference type="SAM" id="Phobius"/>
    </source>
</evidence>
<keyword evidence="6" id="KW-1185">Reference proteome</keyword>
<proteinExistence type="predicted"/>
<evidence type="ECO:0000313" key="4">
    <source>
        <dbReference type="EMBL" id="RUQ85559.1"/>
    </source>
</evidence>
<dbReference type="Proteomes" id="UP000268291">
    <property type="component" value="Unassembled WGS sequence"/>
</dbReference>
<dbReference type="OrthoDB" id="5109978at2"/>
<comment type="caution">
    <text evidence="3">The sequence shown here is derived from an EMBL/GenBank/DDBJ whole genome shotgun (WGS) entry which is preliminary data.</text>
</comment>
<reference evidence="3 5" key="1">
    <citation type="submission" date="2018-03" db="EMBL/GenBank/DDBJ databases">
        <title>Genomic Encyclopedia of Archaeal and Bacterial Type Strains, Phase II (KMG-II): from individual species to whole genera.</title>
        <authorList>
            <person name="Goeker M."/>
        </authorList>
    </citation>
    <scope>NUCLEOTIDE SEQUENCE [LARGE SCALE GENOMIC DNA]</scope>
    <source>
        <strain evidence="3 5">DSM 21548</strain>
    </source>
</reference>
<evidence type="ECO:0000313" key="5">
    <source>
        <dbReference type="Proteomes" id="UP000241203"/>
    </source>
</evidence>
<keyword evidence="2" id="KW-0812">Transmembrane</keyword>
<dbReference type="EMBL" id="RZGY01000001">
    <property type="protein sequence ID" value="RUQ85559.1"/>
    <property type="molecule type" value="Genomic_DNA"/>
</dbReference>